<feature type="region of interest" description="Disordered" evidence="2">
    <location>
        <begin position="190"/>
        <end position="252"/>
    </location>
</feature>
<feature type="compositionally biased region" description="Acidic residues" evidence="2">
    <location>
        <begin position="391"/>
        <end position="403"/>
    </location>
</feature>
<evidence type="ECO:0000313" key="4">
    <source>
        <dbReference type="Proteomes" id="UP000028582"/>
    </source>
</evidence>
<feature type="compositionally biased region" description="Polar residues" evidence="2">
    <location>
        <begin position="359"/>
        <end position="380"/>
    </location>
</feature>
<feature type="compositionally biased region" description="Basic and acidic residues" evidence="2">
    <location>
        <begin position="208"/>
        <end position="223"/>
    </location>
</feature>
<evidence type="ECO:0000256" key="2">
    <source>
        <dbReference type="SAM" id="MobiDB-lite"/>
    </source>
</evidence>
<keyword evidence="1" id="KW-0175">Coiled coil</keyword>
<dbReference type="Proteomes" id="UP000028582">
    <property type="component" value="Unassembled WGS sequence"/>
</dbReference>
<dbReference type="OrthoDB" id="116248at2759"/>
<feature type="coiled-coil region" evidence="1">
    <location>
        <begin position="514"/>
        <end position="541"/>
    </location>
</feature>
<evidence type="ECO:0000256" key="1">
    <source>
        <dbReference type="SAM" id="Coils"/>
    </source>
</evidence>
<feature type="compositionally biased region" description="Low complexity" evidence="2">
    <location>
        <begin position="12"/>
        <end position="34"/>
    </location>
</feature>
<protein>
    <submittedName>
        <fullName evidence="3">Uncharacterized protein</fullName>
    </submittedName>
</protein>
<sequence length="603" mass="69295">MADRRYARQTSRGRSPSAWRSRSPPRWRSPSPVRYRQSPSPAVAGRYSARSQSPRHWRSPSRYRNRSTSPPPRGEMSPRRPRSRSPPANYTREIPENRRRKLLAEKVMSLETYHRLLQDPKSPWSKTSGNRVMPIPVPLASSENTGDYQQKFEFWLAQRNVTLSSLRDNIIQERNYRCGYAQWRVQMKYGQPRPKSSSAYPRQRSRSRSPERYRKRGIQERDQYSSARPRSPERISSYQSEPQSCSTSAPATATVGSSRFYDVRRQVSKSFIGYRDKSLNSEVCCKNCDRKWDDLNRRLKQLESVVSRTDLPRPRGTFNGRRSSRYDDFESSLIDLTEDVDMEAKTGSNATQSEEKENNGSAENTPENQSRSVEITPTDSDTNRESPPTAEDLDEPTTEPGDELESKLAPELRLLINAYNQLNDDVLAKQKEEEKMVTDMELAIDEDKANLVKLRSQIYELRDAIKRQKDERDAAVVAIIIHTHAKKLAENKEELQKIATSGVSNEQEDLHEKCAGIAAKLAEKDKELARLQKQLRSLSSLPMNTKESDGALGEREAHELSNKIRLEQTSKASLETERQKIFTRLMKSSRQIQALVIKEITSK</sequence>
<evidence type="ECO:0000313" key="3">
    <source>
        <dbReference type="EMBL" id="ETO67432.1"/>
    </source>
</evidence>
<proteinExistence type="predicted"/>
<accession>A0A080ZLC1</accession>
<name>A0A080ZLC1_PHYNI</name>
<feature type="region of interest" description="Disordered" evidence="2">
    <location>
        <begin position="1"/>
        <end position="99"/>
    </location>
</feature>
<feature type="compositionally biased region" description="Basic residues" evidence="2">
    <location>
        <begin position="53"/>
        <end position="65"/>
    </location>
</feature>
<organism evidence="3 4">
    <name type="scientific">Phytophthora nicotianae P1976</name>
    <dbReference type="NCBI Taxonomy" id="1317066"/>
    <lineage>
        <taxon>Eukaryota</taxon>
        <taxon>Sar</taxon>
        <taxon>Stramenopiles</taxon>
        <taxon>Oomycota</taxon>
        <taxon>Peronosporomycetes</taxon>
        <taxon>Peronosporales</taxon>
        <taxon>Peronosporaceae</taxon>
        <taxon>Phytophthora</taxon>
    </lineage>
</organism>
<comment type="caution">
    <text evidence="3">The sequence shown here is derived from an EMBL/GenBank/DDBJ whole genome shotgun (WGS) entry which is preliminary data.</text>
</comment>
<dbReference type="EMBL" id="ANJA01002892">
    <property type="protein sequence ID" value="ETO67432.1"/>
    <property type="molecule type" value="Genomic_DNA"/>
</dbReference>
<feature type="compositionally biased region" description="Polar residues" evidence="2">
    <location>
        <begin position="224"/>
        <end position="252"/>
    </location>
</feature>
<dbReference type="AlphaFoldDB" id="A0A080ZLC1"/>
<gene>
    <name evidence="3" type="ORF">F444_15622</name>
</gene>
<reference evidence="3 4" key="1">
    <citation type="submission" date="2013-11" db="EMBL/GenBank/DDBJ databases">
        <title>The Genome Sequence of Phytophthora parasitica P1976.</title>
        <authorList>
            <consortium name="The Broad Institute Genomics Platform"/>
            <person name="Russ C."/>
            <person name="Tyler B."/>
            <person name="Panabieres F."/>
            <person name="Shan W."/>
            <person name="Tripathy S."/>
            <person name="Grunwald N."/>
            <person name="Machado M."/>
            <person name="Johnson C.S."/>
            <person name="Walker B."/>
            <person name="Young S."/>
            <person name="Zeng Q."/>
            <person name="Gargeya S."/>
            <person name="Fitzgerald M."/>
            <person name="Haas B."/>
            <person name="Abouelleil A."/>
            <person name="Allen A.W."/>
            <person name="Alvarado L."/>
            <person name="Arachchi H.M."/>
            <person name="Berlin A.M."/>
            <person name="Chapman S.B."/>
            <person name="Gainer-Dewar J."/>
            <person name="Goldberg J."/>
            <person name="Griggs A."/>
            <person name="Gujja S."/>
            <person name="Hansen M."/>
            <person name="Howarth C."/>
            <person name="Imamovic A."/>
            <person name="Ireland A."/>
            <person name="Larimer J."/>
            <person name="McCowan C."/>
            <person name="Murphy C."/>
            <person name="Pearson M."/>
            <person name="Poon T.W."/>
            <person name="Priest M."/>
            <person name="Roberts A."/>
            <person name="Saif S."/>
            <person name="Shea T."/>
            <person name="Sisk P."/>
            <person name="Sykes S."/>
            <person name="Wortman J."/>
            <person name="Nusbaum C."/>
            <person name="Birren B."/>
        </authorList>
    </citation>
    <scope>NUCLEOTIDE SEQUENCE [LARGE SCALE GENOMIC DNA]</scope>
    <source>
        <strain evidence="3 4">P1976</strain>
    </source>
</reference>
<feature type="region of interest" description="Disordered" evidence="2">
    <location>
        <begin position="337"/>
        <end position="405"/>
    </location>
</feature>